<organism evidence="5 6">
    <name type="scientific">Shinella curvata</name>
    <dbReference type="NCBI Taxonomy" id="1817964"/>
    <lineage>
        <taxon>Bacteria</taxon>
        <taxon>Pseudomonadati</taxon>
        <taxon>Pseudomonadota</taxon>
        <taxon>Alphaproteobacteria</taxon>
        <taxon>Hyphomicrobiales</taxon>
        <taxon>Rhizobiaceae</taxon>
        <taxon>Shinella</taxon>
    </lineage>
</organism>
<evidence type="ECO:0000259" key="4">
    <source>
        <dbReference type="Pfam" id="PF14326"/>
    </source>
</evidence>
<sequence length="522" mass="56403">MIRYAAALVLSLSVFSAAAAADRALLVGIGTYASLPEKMFLEGPKNDVPLIEKLLREKQGYAADSIRVLLDKDASRAAILANIDEWLIQGTQPGDRVYFYFSGHGLQVKDASGDEEDGLDEALSTYDIAAGDGDWTNVILDDEIDAMLEKLKDRAVSIVIDACHSGTISRSLSTQVADAMESARFLPRPFAKPVEEVKMRGLRIDVAVVDKPEIVKQNGIEAWSAASSYQVAWDDTRLPPEERHGVFTLSYVNGHEVSAADSNGNGIVSNAELLEYVKKQSQTYCASQKQCQGLDPQLEVNYALLGAAAVTPTAADTTGLQQTQQDEQPQTSGDTQQQGADYGKVEKVKVENTQQTAYVAADPVDAVSDILGKPQSGDVHVSLSSDHLNTGDSFRITVTSSTGGHLILYDVDKDGKATQIFPNEAAKKITPLAANSPLTIPDDYYGFDFEAAGPSENVLVAIVVADDVDLTKVAPNDYGLQKELDARTTIADIAGTLKQTWTRDTENRSVNWSLGLLKYTVY</sequence>
<feature type="region of interest" description="Disordered" evidence="1">
    <location>
        <begin position="316"/>
        <end position="341"/>
    </location>
</feature>
<dbReference type="InterPro" id="IPR011600">
    <property type="entry name" value="Pept_C14_caspase"/>
</dbReference>
<dbReference type="InterPro" id="IPR029030">
    <property type="entry name" value="Caspase-like_dom_sf"/>
</dbReference>
<dbReference type="PANTHER" id="PTHR48104">
    <property type="entry name" value="METACASPASE-4"/>
    <property type="match status" value="1"/>
</dbReference>
<feature type="compositionally biased region" description="Low complexity" evidence="1">
    <location>
        <begin position="316"/>
        <end position="331"/>
    </location>
</feature>
<dbReference type="InterPro" id="IPR050452">
    <property type="entry name" value="Metacaspase"/>
</dbReference>
<feature type="domain" description="DUF4384" evidence="4">
    <location>
        <begin position="388"/>
        <end position="463"/>
    </location>
</feature>
<proteinExistence type="predicted"/>
<dbReference type="Pfam" id="PF14326">
    <property type="entry name" value="DUF4384"/>
    <property type="match status" value="1"/>
</dbReference>
<protein>
    <submittedName>
        <fullName evidence="5">Caspase family protein</fullName>
    </submittedName>
</protein>
<dbReference type="PROSITE" id="PS00018">
    <property type="entry name" value="EF_HAND_1"/>
    <property type="match status" value="1"/>
</dbReference>
<feature type="domain" description="Peptidase C14 caspase" evidence="3">
    <location>
        <begin position="23"/>
        <end position="259"/>
    </location>
</feature>
<dbReference type="Gene3D" id="3.40.50.1460">
    <property type="match status" value="1"/>
</dbReference>
<evidence type="ECO:0000256" key="2">
    <source>
        <dbReference type="SAM" id="SignalP"/>
    </source>
</evidence>
<evidence type="ECO:0000259" key="3">
    <source>
        <dbReference type="Pfam" id="PF00656"/>
    </source>
</evidence>
<evidence type="ECO:0000313" key="6">
    <source>
        <dbReference type="Proteomes" id="UP001177080"/>
    </source>
</evidence>
<dbReference type="EMBL" id="WHSC02000001">
    <property type="protein sequence ID" value="MDO6120186.1"/>
    <property type="molecule type" value="Genomic_DNA"/>
</dbReference>
<accession>A0ABT8XA94</accession>
<evidence type="ECO:0000313" key="5">
    <source>
        <dbReference type="EMBL" id="MDO6120186.1"/>
    </source>
</evidence>
<feature type="signal peptide" evidence="2">
    <location>
        <begin position="1"/>
        <end position="20"/>
    </location>
</feature>
<dbReference type="RefSeq" id="WP_244758924.1">
    <property type="nucleotide sequence ID" value="NZ_JALJCJ010000001.1"/>
</dbReference>
<keyword evidence="6" id="KW-1185">Reference proteome</keyword>
<name>A0ABT8XA94_9HYPH</name>
<comment type="caution">
    <text evidence="5">The sequence shown here is derived from an EMBL/GenBank/DDBJ whole genome shotgun (WGS) entry which is preliminary data.</text>
</comment>
<dbReference type="Proteomes" id="UP001177080">
    <property type="component" value="Unassembled WGS sequence"/>
</dbReference>
<gene>
    <name evidence="5" type="ORF">GB928_003210</name>
</gene>
<dbReference type="InterPro" id="IPR018247">
    <property type="entry name" value="EF_Hand_1_Ca_BS"/>
</dbReference>
<keyword evidence="2" id="KW-0732">Signal</keyword>
<dbReference type="InterPro" id="IPR025493">
    <property type="entry name" value="DUF4384"/>
</dbReference>
<dbReference type="PANTHER" id="PTHR48104:SF30">
    <property type="entry name" value="METACASPASE-1"/>
    <property type="match status" value="1"/>
</dbReference>
<reference evidence="5" key="1">
    <citation type="submission" date="2022-04" db="EMBL/GenBank/DDBJ databases">
        <title>Shinella lacus sp. nov., a novel member of the genus Shinella from water.</title>
        <authorList>
            <person name="Deng Y."/>
        </authorList>
    </citation>
    <scope>NUCLEOTIDE SEQUENCE</scope>
    <source>
        <strain evidence="5">JCM 31239</strain>
    </source>
</reference>
<feature type="chain" id="PRO_5046823918" evidence="2">
    <location>
        <begin position="21"/>
        <end position="522"/>
    </location>
</feature>
<dbReference type="Pfam" id="PF00656">
    <property type="entry name" value="Peptidase_C14"/>
    <property type="match status" value="1"/>
</dbReference>
<evidence type="ECO:0000256" key="1">
    <source>
        <dbReference type="SAM" id="MobiDB-lite"/>
    </source>
</evidence>
<dbReference type="SUPFAM" id="SSF52129">
    <property type="entry name" value="Caspase-like"/>
    <property type="match status" value="1"/>
</dbReference>